<dbReference type="PROSITE" id="PS51257">
    <property type="entry name" value="PROKAR_LIPOPROTEIN"/>
    <property type="match status" value="1"/>
</dbReference>
<keyword evidence="3 5" id="KW-0732">Signal</keyword>
<reference evidence="7" key="1">
    <citation type="submission" date="2021-05" db="EMBL/GenBank/DDBJ databases">
        <authorList>
            <person name="Pietrasiak N."/>
            <person name="Ward R."/>
            <person name="Stajich J.E."/>
            <person name="Kurbessoian T."/>
        </authorList>
    </citation>
    <scope>NUCLEOTIDE SEQUENCE</scope>
    <source>
        <strain evidence="7">UHER 2000/2452</strain>
    </source>
</reference>
<evidence type="ECO:0000256" key="3">
    <source>
        <dbReference type="ARBA" id="ARBA00022729"/>
    </source>
</evidence>
<proteinExistence type="inferred from homology"/>
<evidence type="ECO:0000259" key="6">
    <source>
        <dbReference type="Pfam" id="PF09084"/>
    </source>
</evidence>
<feature type="signal peptide" evidence="5">
    <location>
        <begin position="1"/>
        <end position="17"/>
    </location>
</feature>
<gene>
    <name evidence="7" type="ORF">KME15_24690</name>
</gene>
<dbReference type="Gene3D" id="3.40.190.10">
    <property type="entry name" value="Periplasmic binding protein-like II"/>
    <property type="match status" value="2"/>
</dbReference>
<sequence>MPNLFSRRSFIRSSTLAAGAAFLAASCNQTQTDSSSSPSNSPSEVGSSNSSSSPIRLGLNLWPGAIPWQIAEDQGFLKASGVNAEITWFQVLGDQITAFNAGKIDIANLTLNDLFLSNANGVSSKVILMPDVSAGADAIVASNSINSVQDFVGKQAGIEIATIGHLLFLQALAKNEIDPQSVPMVNMAADAAVSAIIAGKLDVAYSYDPFITQLLKSSKGKVIFSSKDVPGLLADTVVAHQSLLDNRESEVQKLVDVWHQVLDFRSKNQDAAYAIEAKRAQVSVEDYATLQKGLDWLTPEQTLETFKPGNTTRSLIYAGKVVADFMLEQKLLQTSPPTTETLIDDRFMKDYVSRNPA</sequence>
<dbReference type="GO" id="GO:0042597">
    <property type="term" value="C:periplasmic space"/>
    <property type="evidence" value="ECO:0007669"/>
    <property type="project" value="UniProtKB-SubCell"/>
</dbReference>
<dbReference type="SUPFAM" id="SSF53850">
    <property type="entry name" value="Periplasmic binding protein-like II"/>
    <property type="match status" value="1"/>
</dbReference>
<dbReference type="PANTHER" id="PTHR30024">
    <property type="entry name" value="ALIPHATIC SULFONATES-BINDING PROTEIN-RELATED"/>
    <property type="match status" value="1"/>
</dbReference>
<evidence type="ECO:0000256" key="2">
    <source>
        <dbReference type="ARBA" id="ARBA00010742"/>
    </source>
</evidence>
<feature type="chain" id="PRO_5037376646" evidence="5">
    <location>
        <begin position="18"/>
        <end position="357"/>
    </location>
</feature>
<dbReference type="InterPro" id="IPR015168">
    <property type="entry name" value="SsuA/THI5"/>
</dbReference>
<evidence type="ECO:0000313" key="8">
    <source>
        <dbReference type="Proteomes" id="UP000757435"/>
    </source>
</evidence>
<protein>
    <submittedName>
        <fullName evidence="7">ABC transporter substrate-binding protein</fullName>
    </submittedName>
</protein>
<comment type="similarity">
    <text evidence="2">Belongs to the bacterial solute-binding protein SsuA/TauA family.</text>
</comment>
<dbReference type="EMBL" id="JAHHHD010000048">
    <property type="protein sequence ID" value="MBW4661877.1"/>
    <property type="molecule type" value="Genomic_DNA"/>
</dbReference>
<evidence type="ECO:0000313" key="7">
    <source>
        <dbReference type="EMBL" id="MBW4661877.1"/>
    </source>
</evidence>
<accession>A0A951QFD8</accession>
<comment type="caution">
    <text evidence="7">The sequence shown here is derived from an EMBL/GenBank/DDBJ whole genome shotgun (WGS) entry which is preliminary data.</text>
</comment>
<dbReference type="PANTHER" id="PTHR30024:SF47">
    <property type="entry name" value="TAURINE-BINDING PERIPLASMIC PROTEIN"/>
    <property type="match status" value="1"/>
</dbReference>
<feature type="domain" description="SsuA/THI5-like" evidence="6">
    <location>
        <begin position="65"/>
        <end position="272"/>
    </location>
</feature>
<comment type="subcellular location">
    <subcellularLocation>
        <location evidence="1">Periplasm</location>
    </subcellularLocation>
</comment>
<dbReference type="InterPro" id="IPR006311">
    <property type="entry name" value="TAT_signal"/>
</dbReference>
<dbReference type="Proteomes" id="UP000757435">
    <property type="component" value="Unassembled WGS sequence"/>
</dbReference>
<organism evidence="7 8">
    <name type="scientific">Drouetiella hepatica Uher 2000/2452</name>
    <dbReference type="NCBI Taxonomy" id="904376"/>
    <lineage>
        <taxon>Bacteria</taxon>
        <taxon>Bacillati</taxon>
        <taxon>Cyanobacteriota</taxon>
        <taxon>Cyanophyceae</taxon>
        <taxon>Oculatellales</taxon>
        <taxon>Oculatellaceae</taxon>
        <taxon>Drouetiella</taxon>
    </lineage>
</organism>
<reference evidence="7" key="2">
    <citation type="journal article" date="2022" name="Microbiol. Resour. Announc.">
        <title>Metagenome Sequencing to Explore Phylogenomics of Terrestrial Cyanobacteria.</title>
        <authorList>
            <person name="Ward R.D."/>
            <person name="Stajich J.E."/>
            <person name="Johansen J.R."/>
            <person name="Huntemann M."/>
            <person name="Clum A."/>
            <person name="Foster B."/>
            <person name="Foster B."/>
            <person name="Roux S."/>
            <person name="Palaniappan K."/>
            <person name="Varghese N."/>
            <person name="Mukherjee S."/>
            <person name="Reddy T.B.K."/>
            <person name="Daum C."/>
            <person name="Copeland A."/>
            <person name="Chen I.A."/>
            <person name="Ivanova N.N."/>
            <person name="Kyrpides N.C."/>
            <person name="Shapiro N."/>
            <person name="Eloe-Fadrosh E.A."/>
            <person name="Pietrasiak N."/>
        </authorList>
    </citation>
    <scope>NUCLEOTIDE SEQUENCE</scope>
    <source>
        <strain evidence="7">UHER 2000/2452</strain>
    </source>
</reference>
<evidence type="ECO:0000256" key="1">
    <source>
        <dbReference type="ARBA" id="ARBA00004418"/>
    </source>
</evidence>
<name>A0A951QFD8_9CYAN</name>
<feature type="compositionally biased region" description="Low complexity" evidence="4">
    <location>
        <begin position="34"/>
        <end position="52"/>
    </location>
</feature>
<evidence type="ECO:0000256" key="5">
    <source>
        <dbReference type="SAM" id="SignalP"/>
    </source>
</evidence>
<dbReference type="Pfam" id="PF09084">
    <property type="entry name" value="NMT1"/>
    <property type="match status" value="1"/>
</dbReference>
<feature type="region of interest" description="Disordered" evidence="4">
    <location>
        <begin position="31"/>
        <end position="52"/>
    </location>
</feature>
<evidence type="ECO:0000256" key="4">
    <source>
        <dbReference type="SAM" id="MobiDB-lite"/>
    </source>
</evidence>
<dbReference type="AlphaFoldDB" id="A0A951QFD8"/>
<dbReference type="PROSITE" id="PS51318">
    <property type="entry name" value="TAT"/>
    <property type="match status" value="1"/>
</dbReference>